<accession>A0A8B7Z6S8</accession>
<dbReference type="OrthoDB" id="10217620at2759"/>
<feature type="compositionally biased region" description="Basic residues" evidence="1">
    <location>
        <begin position="108"/>
        <end position="118"/>
    </location>
</feature>
<feature type="region of interest" description="Disordered" evidence="1">
    <location>
        <begin position="296"/>
        <end position="321"/>
    </location>
</feature>
<dbReference type="RefSeq" id="XP_022101348.1">
    <property type="nucleotide sequence ID" value="XM_022245656.1"/>
</dbReference>
<dbReference type="AlphaFoldDB" id="A0A8B7Z6S8"/>
<protein>
    <submittedName>
        <fullName evidence="3">Uncharacterized protein LOC110984983</fullName>
    </submittedName>
</protein>
<evidence type="ECO:0000313" key="3">
    <source>
        <dbReference type="RefSeq" id="XP_022101348.1"/>
    </source>
</evidence>
<proteinExistence type="predicted"/>
<name>A0A8B7Z6S8_ACAPL</name>
<sequence>MKITSFCRGRGDSMPTNSKRGCGGYILPIPRDLCPWLKMYLGTLSFRRSETKRTVTMADMRHWNAIFNSPNQSRAGLELAEGSKIVLKNPETGLKVKIEMPKEGLFKRLTRSSTRRSTTRAEGQEAQHRPPPVPPRGRQTNEKLREDEYQDLIFDKGSGGRVESNHARRLGPIETPGTPTEDIGLYDSPTYQRGPVSAEKAKFPEFRNMPLCEDRALNLQCAGPNHLVHRADETYMPPVSPQNDSELNTDIDDEVYEVPEEADCDSQLENSFGENMEKAYRQLRQDYINMRVEAGCPRDKQTGAPVNNDISPVPTPDYWIS</sequence>
<keyword evidence="2" id="KW-1185">Reference proteome</keyword>
<evidence type="ECO:0000256" key="1">
    <source>
        <dbReference type="SAM" id="MobiDB-lite"/>
    </source>
</evidence>
<dbReference type="KEGG" id="aplc:110984983"/>
<evidence type="ECO:0000313" key="2">
    <source>
        <dbReference type="Proteomes" id="UP000694845"/>
    </source>
</evidence>
<dbReference type="OMA" id="INMRVEA"/>
<gene>
    <name evidence="3" type="primary">LOC110984983</name>
</gene>
<dbReference type="GeneID" id="110984983"/>
<feature type="region of interest" description="Disordered" evidence="1">
    <location>
        <begin position="105"/>
        <end position="142"/>
    </location>
</feature>
<organism evidence="2 3">
    <name type="scientific">Acanthaster planci</name>
    <name type="common">Crown-of-thorns starfish</name>
    <dbReference type="NCBI Taxonomy" id="133434"/>
    <lineage>
        <taxon>Eukaryota</taxon>
        <taxon>Metazoa</taxon>
        <taxon>Echinodermata</taxon>
        <taxon>Eleutherozoa</taxon>
        <taxon>Asterozoa</taxon>
        <taxon>Asteroidea</taxon>
        <taxon>Valvatacea</taxon>
        <taxon>Valvatida</taxon>
        <taxon>Acanthasteridae</taxon>
        <taxon>Acanthaster</taxon>
    </lineage>
</organism>
<reference evidence="3" key="1">
    <citation type="submission" date="2025-08" db="UniProtKB">
        <authorList>
            <consortium name="RefSeq"/>
        </authorList>
    </citation>
    <scope>IDENTIFICATION</scope>
</reference>
<dbReference type="Proteomes" id="UP000694845">
    <property type="component" value="Unplaced"/>
</dbReference>